<evidence type="ECO:0000313" key="9">
    <source>
        <dbReference type="EMBL" id="TVU42690.1"/>
    </source>
</evidence>
<evidence type="ECO:0000256" key="2">
    <source>
        <dbReference type="ARBA" id="ARBA00022448"/>
    </source>
</evidence>
<feature type="transmembrane region" description="Helical" evidence="8">
    <location>
        <begin position="294"/>
        <end position="315"/>
    </location>
</feature>
<sequence>MADHMSGEDHQRQVAINMCSTPVSDRSFAGVSTPKSTVGSKLVPLESLEMAMRKSKDEDGLDQKEHAPEVPLIKKVAAEFVGTFILMFTVLSTIVMDAQHGGAETLLGIAASAGLAVVAVVLAVVHISGSHLNPAVSLAMGVFGHLPRAHVLPYAAAQTLASAAAAFLAKGVYRPALPEVMATVPSVGAGEAFVLELVLTFVLMFVITAVATDPTSASSKELVAISIAAAIMMNALVGGPSTGPSMNPARTFGAALATGKYTNIWAWAEHRVDRQFFFFLPAHPETETWLRHCIWVYLVAPPLGAIAGAGTYTLIKP</sequence>
<evidence type="ECO:0000256" key="7">
    <source>
        <dbReference type="RuleBase" id="RU000477"/>
    </source>
</evidence>
<name>A0A5J9W5S4_9POAL</name>
<dbReference type="AlphaFoldDB" id="A0A5J9W5S4"/>
<evidence type="ECO:0000256" key="6">
    <source>
        <dbReference type="ARBA" id="ARBA00023136"/>
    </source>
</evidence>
<accession>A0A5J9W5S4</accession>
<dbReference type="EMBL" id="RWGY01000005">
    <property type="protein sequence ID" value="TVU42690.1"/>
    <property type="molecule type" value="Genomic_DNA"/>
</dbReference>
<evidence type="ECO:0000313" key="10">
    <source>
        <dbReference type="Proteomes" id="UP000324897"/>
    </source>
</evidence>
<feature type="transmembrane region" description="Helical" evidence="8">
    <location>
        <begin position="76"/>
        <end position="95"/>
    </location>
</feature>
<dbReference type="Proteomes" id="UP000324897">
    <property type="component" value="Unassembled WGS sequence"/>
</dbReference>
<comment type="subcellular location">
    <subcellularLocation>
        <location evidence="1">Membrane</location>
        <topology evidence="1">Multi-pass membrane protein</topology>
    </subcellularLocation>
</comment>
<dbReference type="Gene3D" id="1.20.1080.10">
    <property type="entry name" value="Glycerol uptake facilitator protein"/>
    <property type="match status" value="1"/>
</dbReference>
<dbReference type="PROSITE" id="PS00221">
    <property type="entry name" value="MIP"/>
    <property type="match status" value="1"/>
</dbReference>
<feature type="transmembrane region" description="Helical" evidence="8">
    <location>
        <begin position="222"/>
        <end position="239"/>
    </location>
</feature>
<feature type="transmembrane region" description="Helical" evidence="8">
    <location>
        <begin position="151"/>
        <end position="173"/>
    </location>
</feature>
<feature type="transmembrane region" description="Helical" evidence="8">
    <location>
        <begin position="193"/>
        <end position="210"/>
    </location>
</feature>
<dbReference type="SUPFAM" id="SSF81338">
    <property type="entry name" value="Aquaporin-like"/>
    <property type="match status" value="1"/>
</dbReference>
<dbReference type="GO" id="GO:0016020">
    <property type="term" value="C:membrane"/>
    <property type="evidence" value="ECO:0007669"/>
    <property type="project" value="UniProtKB-SubCell"/>
</dbReference>
<dbReference type="PANTHER" id="PTHR45724:SF15">
    <property type="entry name" value="OS08G0151900 PROTEIN"/>
    <property type="match status" value="1"/>
</dbReference>
<gene>
    <name evidence="9" type="ORF">EJB05_09110</name>
</gene>
<feature type="non-terminal residue" evidence="9">
    <location>
        <position position="1"/>
    </location>
</feature>
<keyword evidence="2 7" id="KW-0813">Transport</keyword>
<dbReference type="PRINTS" id="PR00783">
    <property type="entry name" value="MINTRINSICP"/>
</dbReference>
<keyword evidence="10" id="KW-1185">Reference proteome</keyword>
<dbReference type="OrthoDB" id="3222at2759"/>
<dbReference type="Pfam" id="PF00230">
    <property type="entry name" value="MIP"/>
    <property type="match status" value="1"/>
</dbReference>
<evidence type="ECO:0000256" key="1">
    <source>
        <dbReference type="ARBA" id="ARBA00004141"/>
    </source>
</evidence>
<dbReference type="PANTHER" id="PTHR45724">
    <property type="entry name" value="AQUAPORIN NIP2-1"/>
    <property type="match status" value="1"/>
</dbReference>
<dbReference type="GO" id="GO:0015267">
    <property type="term" value="F:channel activity"/>
    <property type="evidence" value="ECO:0007669"/>
    <property type="project" value="InterPro"/>
</dbReference>
<evidence type="ECO:0008006" key="11">
    <source>
        <dbReference type="Google" id="ProtNLM"/>
    </source>
</evidence>
<protein>
    <recommendedName>
        <fullName evidence="11">Aquaporin</fullName>
    </recommendedName>
</protein>
<keyword evidence="3 7" id="KW-0812">Transmembrane</keyword>
<evidence type="ECO:0000256" key="3">
    <source>
        <dbReference type="ARBA" id="ARBA00022692"/>
    </source>
</evidence>
<comment type="caution">
    <text evidence="9">The sequence shown here is derived from an EMBL/GenBank/DDBJ whole genome shotgun (WGS) entry which is preliminary data.</text>
</comment>
<comment type="similarity">
    <text evidence="7">Belongs to the MIP/aquaporin (TC 1.A.8) family.</text>
</comment>
<feature type="transmembrane region" description="Helical" evidence="8">
    <location>
        <begin position="107"/>
        <end position="130"/>
    </location>
</feature>
<reference evidence="9 10" key="1">
    <citation type="journal article" date="2019" name="Sci. Rep.">
        <title>A high-quality genome of Eragrostis curvula grass provides insights into Poaceae evolution and supports new strategies to enhance forage quality.</title>
        <authorList>
            <person name="Carballo J."/>
            <person name="Santos B.A.C.M."/>
            <person name="Zappacosta D."/>
            <person name="Garbus I."/>
            <person name="Selva J.P."/>
            <person name="Gallo C.A."/>
            <person name="Diaz A."/>
            <person name="Albertini E."/>
            <person name="Caccamo M."/>
            <person name="Echenique V."/>
        </authorList>
    </citation>
    <scope>NUCLEOTIDE SEQUENCE [LARGE SCALE GENOMIC DNA]</scope>
    <source>
        <strain evidence="10">cv. Victoria</strain>
        <tissue evidence="9">Leaf</tissue>
    </source>
</reference>
<dbReference type="InterPro" id="IPR000425">
    <property type="entry name" value="MIP"/>
</dbReference>
<keyword evidence="5 8" id="KW-1133">Transmembrane helix</keyword>
<organism evidence="9 10">
    <name type="scientific">Eragrostis curvula</name>
    <name type="common">weeping love grass</name>
    <dbReference type="NCBI Taxonomy" id="38414"/>
    <lineage>
        <taxon>Eukaryota</taxon>
        <taxon>Viridiplantae</taxon>
        <taxon>Streptophyta</taxon>
        <taxon>Embryophyta</taxon>
        <taxon>Tracheophyta</taxon>
        <taxon>Spermatophyta</taxon>
        <taxon>Magnoliopsida</taxon>
        <taxon>Liliopsida</taxon>
        <taxon>Poales</taxon>
        <taxon>Poaceae</taxon>
        <taxon>PACMAD clade</taxon>
        <taxon>Chloridoideae</taxon>
        <taxon>Eragrostideae</taxon>
        <taxon>Eragrostidinae</taxon>
        <taxon>Eragrostis</taxon>
    </lineage>
</organism>
<dbReference type="InterPro" id="IPR023271">
    <property type="entry name" value="Aquaporin-like"/>
</dbReference>
<dbReference type="Gramene" id="TVU42690">
    <property type="protein sequence ID" value="TVU42690"/>
    <property type="gene ID" value="EJB05_09110"/>
</dbReference>
<dbReference type="InterPro" id="IPR022357">
    <property type="entry name" value="MIP_CS"/>
</dbReference>
<evidence type="ECO:0000256" key="8">
    <source>
        <dbReference type="SAM" id="Phobius"/>
    </source>
</evidence>
<keyword evidence="4" id="KW-0677">Repeat</keyword>
<evidence type="ECO:0000256" key="4">
    <source>
        <dbReference type="ARBA" id="ARBA00022737"/>
    </source>
</evidence>
<dbReference type="InterPro" id="IPR034294">
    <property type="entry name" value="Aquaporin_transptr"/>
</dbReference>
<evidence type="ECO:0000256" key="5">
    <source>
        <dbReference type="ARBA" id="ARBA00022989"/>
    </source>
</evidence>
<keyword evidence="6 8" id="KW-0472">Membrane</keyword>
<proteinExistence type="inferred from homology"/>